<evidence type="ECO:0008006" key="4">
    <source>
        <dbReference type="Google" id="ProtNLM"/>
    </source>
</evidence>
<name>A0ABT7MR46_9BACL</name>
<accession>A0ABT7MR46</accession>
<proteinExistence type="predicted"/>
<organism evidence="2 3">
    <name type="scientific">Exiguobacterium mexicanum</name>
    <dbReference type="NCBI Taxonomy" id="340146"/>
    <lineage>
        <taxon>Bacteria</taxon>
        <taxon>Bacillati</taxon>
        <taxon>Bacillota</taxon>
        <taxon>Bacilli</taxon>
        <taxon>Bacillales</taxon>
        <taxon>Bacillales Family XII. Incertae Sedis</taxon>
        <taxon>Exiguobacterium</taxon>
    </lineage>
</organism>
<gene>
    <name evidence="2" type="ORF">QR695_11715</name>
</gene>
<keyword evidence="1" id="KW-0472">Membrane</keyword>
<feature type="transmembrane region" description="Helical" evidence="1">
    <location>
        <begin position="6"/>
        <end position="23"/>
    </location>
</feature>
<comment type="caution">
    <text evidence="2">The sequence shown here is derived from an EMBL/GenBank/DDBJ whole genome shotgun (WGS) entry which is preliminary data.</text>
</comment>
<evidence type="ECO:0000313" key="3">
    <source>
        <dbReference type="Proteomes" id="UP001230807"/>
    </source>
</evidence>
<keyword evidence="1" id="KW-0812">Transmembrane</keyword>
<evidence type="ECO:0000313" key="2">
    <source>
        <dbReference type="EMBL" id="MDL5377665.1"/>
    </source>
</evidence>
<reference evidence="2 3" key="1">
    <citation type="submission" date="2023-06" db="EMBL/GenBank/DDBJ databases">
        <title>Influencing factors and mechanism of Cr(VI) reduction by facultative anaerobic Exiguobacterium sp. PY14.</title>
        <authorList>
            <person name="Zou L."/>
        </authorList>
    </citation>
    <scope>NUCLEOTIDE SEQUENCE [LARGE SCALE GENOMIC DNA]</scope>
    <source>
        <strain evidence="2 3">PY14</strain>
    </source>
</reference>
<dbReference type="Proteomes" id="UP001230807">
    <property type="component" value="Unassembled WGS sequence"/>
</dbReference>
<keyword evidence="3" id="KW-1185">Reference proteome</keyword>
<protein>
    <recommendedName>
        <fullName evidence="4">DUF5666 domain-containing protein</fullName>
    </recommendedName>
</protein>
<dbReference type="EMBL" id="JASWER010000010">
    <property type="protein sequence ID" value="MDL5377665.1"/>
    <property type="molecule type" value="Genomic_DNA"/>
</dbReference>
<keyword evidence="1" id="KW-1133">Transmembrane helix</keyword>
<dbReference type="RefSeq" id="WP_214718927.1">
    <property type="nucleotide sequence ID" value="NZ_CP183077.1"/>
</dbReference>
<evidence type="ECO:0000256" key="1">
    <source>
        <dbReference type="SAM" id="Phobius"/>
    </source>
</evidence>
<sequence length="104" mass="11819">MRTRLIFALAFIGLFLVAVYWISTRDDHQIEGRIEQIDIPQLMIGPHDLSDDELTLQTILINERTKVTGEANDVQQLRVGQVVTVELDRDAKLKIAVSIHVQPD</sequence>